<reference evidence="3" key="1">
    <citation type="submission" date="2020-04" db="EMBL/GenBank/DDBJ databases">
        <title>A desert anoxygenic phototrophic bacterium fixes CO2 using RubisCO under aerobic conditions.</title>
        <authorList>
            <person name="Tang K."/>
        </authorList>
    </citation>
    <scope>NUCLEOTIDE SEQUENCE [LARGE SCALE GENOMIC DNA]</scope>
    <source>
        <strain evidence="3">MIMtkB3</strain>
    </source>
</reference>
<evidence type="ECO:0000313" key="3">
    <source>
        <dbReference type="EMBL" id="QJE72794.1"/>
    </source>
</evidence>
<dbReference type="PROSITE" id="PS50846">
    <property type="entry name" value="HMA_2"/>
    <property type="match status" value="1"/>
</dbReference>
<dbReference type="Proteomes" id="UP000501891">
    <property type="component" value="Chromosome"/>
</dbReference>
<organism evidence="3 4">
    <name type="scientific">Aerophototrophica crusticola</name>
    <dbReference type="NCBI Taxonomy" id="1709002"/>
    <lineage>
        <taxon>Bacteria</taxon>
        <taxon>Pseudomonadati</taxon>
        <taxon>Pseudomonadota</taxon>
        <taxon>Alphaproteobacteria</taxon>
        <taxon>Rhodospirillales</taxon>
        <taxon>Rhodospirillaceae</taxon>
        <taxon>Aerophototrophica</taxon>
    </lineage>
</organism>
<dbReference type="KEGG" id="acru:HHL28_06550"/>
<proteinExistence type="predicted"/>
<dbReference type="Gene3D" id="3.30.70.100">
    <property type="match status" value="1"/>
</dbReference>
<dbReference type="SUPFAM" id="SSF55008">
    <property type="entry name" value="HMA, heavy metal-associated domain"/>
    <property type="match status" value="1"/>
</dbReference>
<feature type="domain" description="HMA" evidence="2">
    <location>
        <begin position="1"/>
        <end position="64"/>
    </location>
</feature>
<gene>
    <name evidence="3" type="ORF">HHL28_06550</name>
</gene>
<name>A0A858R606_9PROT</name>
<keyword evidence="1" id="KW-0479">Metal-binding</keyword>
<evidence type="ECO:0000313" key="4">
    <source>
        <dbReference type="Proteomes" id="UP000501891"/>
    </source>
</evidence>
<dbReference type="EMBL" id="CP051775">
    <property type="protein sequence ID" value="QJE72794.1"/>
    <property type="molecule type" value="Genomic_DNA"/>
</dbReference>
<accession>A0A858R606</accession>
<dbReference type="InterPro" id="IPR036163">
    <property type="entry name" value="HMA_dom_sf"/>
</dbReference>
<dbReference type="InterPro" id="IPR006121">
    <property type="entry name" value="HMA_dom"/>
</dbReference>
<evidence type="ECO:0000259" key="2">
    <source>
        <dbReference type="PROSITE" id="PS50846"/>
    </source>
</evidence>
<dbReference type="PROSITE" id="PS01047">
    <property type="entry name" value="HMA_1"/>
    <property type="match status" value="1"/>
</dbReference>
<protein>
    <submittedName>
        <fullName evidence="3">Heavy-metal-associated domain-containing protein</fullName>
    </submittedName>
</protein>
<evidence type="ECO:0000256" key="1">
    <source>
        <dbReference type="ARBA" id="ARBA00022723"/>
    </source>
</evidence>
<dbReference type="Pfam" id="PF00403">
    <property type="entry name" value="HMA"/>
    <property type="match status" value="1"/>
</dbReference>
<dbReference type="CDD" id="cd00371">
    <property type="entry name" value="HMA"/>
    <property type="match status" value="1"/>
</dbReference>
<dbReference type="GO" id="GO:0046872">
    <property type="term" value="F:metal ion binding"/>
    <property type="evidence" value="ECO:0007669"/>
    <property type="project" value="UniProtKB-KW"/>
</dbReference>
<keyword evidence="4" id="KW-1185">Reference proteome</keyword>
<dbReference type="AlphaFoldDB" id="A0A858R606"/>
<sequence length="67" mass="6718">MSQTYRVTGMTCQGCANAVSNAITQQAPGARALVDLKAGTVSVEGPLEESAVRKAVEGAGFDFGGAA</sequence>
<dbReference type="InterPro" id="IPR017969">
    <property type="entry name" value="Heavy-metal-associated_CS"/>
</dbReference>